<dbReference type="AlphaFoldDB" id="A0A833S9D6"/>
<evidence type="ECO:0000313" key="1">
    <source>
        <dbReference type="EMBL" id="KAF4030992.1"/>
    </source>
</evidence>
<gene>
    <name evidence="1" type="ORF">GN244_ATG17083</name>
    <name evidence="2" type="ORF">GN958_ATG16072</name>
</gene>
<name>A0A833S9D6_PHYIN</name>
<dbReference type="EMBL" id="JAACNO010002256">
    <property type="protein sequence ID" value="KAF4134816.1"/>
    <property type="molecule type" value="Genomic_DNA"/>
</dbReference>
<dbReference type="Proteomes" id="UP000602510">
    <property type="component" value="Unassembled WGS sequence"/>
</dbReference>
<protein>
    <submittedName>
        <fullName evidence="1">Uncharacterized protein</fullName>
    </submittedName>
</protein>
<evidence type="ECO:0000313" key="3">
    <source>
        <dbReference type="Proteomes" id="UP000602510"/>
    </source>
</evidence>
<reference evidence="1" key="1">
    <citation type="submission" date="2020-04" db="EMBL/GenBank/DDBJ databases">
        <title>Hybrid Assembly of Korean Phytophthora infestans isolates.</title>
        <authorList>
            <person name="Prokchorchik M."/>
            <person name="Lee Y."/>
            <person name="Seo J."/>
            <person name="Cho J.-H."/>
            <person name="Park Y.-E."/>
            <person name="Jang D.-C."/>
            <person name="Im J.-S."/>
            <person name="Choi J.-G."/>
            <person name="Park H.-J."/>
            <person name="Lee G.-B."/>
            <person name="Lee Y.-G."/>
            <person name="Hong S.-Y."/>
            <person name="Cho K."/>
            <person name="Sohn K.H."/>
        </authorList>
    </citation>
    <scope>NUCLEOTIDE SEQUENCE</scope>
    <source>
        <strain evidence="1">KR_1_A1</strain>
        <strain evidence="2">KR_2_A2</strain>
    </source>
</reference>
<keyword evidence="3" id="KW-1185">Reference proteome</keyword>
<sequence length="212" mass="23898">MQQLREEAVRLEAQVEKLKHTRVVGVGALAAHVAQLKKTADCKWMELTMIELQRRQSVKYTNRKLRTLLANQARVDEALRGVVMNKSVLQGMDFLDAKPPTSQGPLAAVDNSSVIMAQLAKKVSEMYLKSATLFETETETPTLKCEMQHRVDPQLGLTVEIVSSAPLSCSIEAASASLWKELTTIRTYPDKSLRYVSMAFTFRRFNAKMFKF</sequence>
<evidence type="ECO:0000313" key="2">
    <source>
        <dbReference type="EMBL" id="KAF4134816.1"/>
    </source>
</evidence>
<dbReference type="Proteomes" id="UP000704712">
    <property type="component" value="Unassembled WGS sequence"/>
</dbReference>
<proteinExistence type="predicted"/>
<organism evidence="1 3">
    <name type="scientific">Phytophthora infestans</name>
    <name type="common">Potato late blight agent</name>
    <name type="synonym">Botrytis infestans</name>
    <dbReference type="NCBI Taxonomy" id="4787"/>
    <lineage>
        <taxon>Eukaryota</taxon>
        <taxon>Sar</taxon>
        <taxon>Stramenopiles</taxon>
        <taxon>Oomycota</taxon>
        <taxon>Peronosporomycetes</taxon>
        <taxon>Peronosporales</taxon>
        <taxon>Peronosporaceae</taxon>
        <taxon>Phytophthora</taxon>
    </lineage>
</organism>
<dbReference type="EMBL" id="WSZM01000604">
    <property type="protein sequence ID" value="KAF4030992.1"/>
    <property type="molecule type" value="Genomic_DNA"/>
</dbReference>
<comment type="caution">
    <text evidence="1">The sequence shown here is derived from an EMBL/GenBank/DDBJ whole genome shotgun (WGS) entry which is preliminary data.</text>
</comment>
<accession>A0A833S9D6</accession>